<dbReference type="AlphaFoldDB" id="A0A1C6G858"/>
<dbReference type="InterPro" id="IPR052058">
    <property type="entry name" value="Alcohol_O-acetyltransferase"/>
</dbReference>
<dbReference type="SUPFAM" id="SSF52777">
    <property type="entry name" value="CoA-dependent acyltransferases"/>
    <property type="match status" value="1"/>
</dbReference>
<dbReference type="EMBL" id="FMHG01000001">
    <property type="protein sequence ID" value="SCJ41461.1"/>
    <property type="molecule type" value="Genomic_DNA"/>
</dbReference>
<name>A0A1C6G858_9FIRM</name>
<sequence length="436" mass="49070">MSFKKNNGWQRLDNAAKIFPSNSTKRDTKVFRFCCELTEPVDPVLLQPALEATLESFPLYRAVLKRGLFWYYFEQSDLPATVQPELAAPCQPLYIKGQKNLLFAVTYYRCRINLEIYHALTDGTGAMNMLQLLVSHYLALRHPEDFPHGRAAIPYDASMAQRMDDSFYKYYSGRRHPRQKEPNACQISGSRLAENRIRVTEGVLSVRQLLDLAHQYDCTLTIFLTAVFLQATSWEIPQKALKKPVVASVPVNLRQYFHSQSARNFFGVINVGYDFLHGSDQLAAIIASLKADFARELTREKLEQRMDSFGALERNPFIKLVPLSLKDPVLHLAGWASGQKNTVAISNVGKVKLPPTLQPYVRLFSVFVSTEKVQVCLCSCGDALTASFTSPFASTEIEKNFFRILTGMGAAVQLDCSTPESWLLPPSPTGPEKEVP</sequence>
<dbReference type="PANTHER" id="PTHR28037">
    <property type="entry name" value="ALCOHOL O-ACETYLTRANSFERASE 1-RELATED"/>
    <property type="match status" value="1"/>
</dbReference>
<organism evidence="1">
    <name type="scientific">uncultured Anaerotruncus sp</name>
    <dbReference type="NCBI Taxonomy" id="905011"/>
    <lineage>
        <taxon>Bacteria</taxon>
        <taxon>Bacillati</taxon>
        <taxon>Bacillota</taxon>
        <taxon>Clostridia</taxon>
        <taxon>Eubacteriales</taxon>
        <taxon>Oscillospiraceae</taxon>
        <taxon>Anaerotruncus</taxon>
        <taxon>environmental samples</taxon>
    </lineage>
</organism>
<evidence type="ECO:0008006" key="2">
    <source>
        <dbReference type="Google" id="ProtNLM"/>
    </source>
</evidence>
<accession>A0A1C6G858</accession>
<gene>
    <name evidence="1" type="ORF">SAMEA3545359_00266</name>
</gene>
<reference evidence="1" key="1">
    <citation type="submission" date="2015-09" db="EMBL/GenBank/DDBJ databases">
        <authorList>
            <consortium name="Pathogen Informatics"/>
        </authorList>
    </citation>
    <scope>NUCLEOTIDE SEQUENCE</scope>
    <source>
        <strain evidence="1">2789STDY5834896</strain>
    </source>
</reference>
<proteinExistence type="predicted"/>
<protein>
    <recommendedName>
        <fullName evidence="2">Alcohol acetyltransferase</fullName>
    </recommendedName>
</protein>
<dbReference type="PANTHER" id="PTHR28037:SF1">
    <property type="entry name" value="ALCOHOL O-ACETYLTRANSFERASE 1-RELATED"/>
    <property type="match status" value="1"/>
</dbReference>
<evidence type="ECO:0000313" key="1">
    <source>
        <dbReference type="EMBL" id="SCJ41461.1"/>
    </source>
</evidence>